<dbReference type="InterPro" id="IPR040853">
    <property type="entry name" value="RapA2_cadherin-like"/>
</dbReference>
<feature type="domain" description="RapA2 cadherin-like" evidence="7">
    <location>
        <begin position="2363"/>
        <end position="2442"/>
    </location>
</feature>
<evidence type="ECO:0000256" key="5">
    <source>
        <dbReference type="ARBA" id="ARBA00022737"/>
    </source>
</evidence>
<keyword evidence="5" id="KW-0677">Repeat</keyword>
<dbReference type="Pfam" id="PF17963">
    <property type="entry name" value="Big_9"/>
    <property type="match status" value="2"/>
</dbReference>
<sequence>MIATDVTPTGASDPTGYSEAEARTRLSAGMLPIRESGLVGFTETTAPALPAASLMLTGAPAPLRYVEGDAPAHLFAGMTLTAPGSLKDVRIEVRGPLDTRDGATFVLASGGAGNPVRVDADNKVYWNDILVGRMFSGAMQSGYTLSILFTEDVTAAQATDVLHQITFATGETASFSTEVQLLVHPPAAPAIQNPLAGMDFGSDASIIVFDITGDGRPDLLIGSSTDQGLTILRNEGGGVFTTLPRDTGPLRDVVYGGFGRAGGVADLDGDGRLDIALVNFAGSFSRILNTANGFAYETLGPTANVQPFDHIAVAPGQTPTFFDIDGDGTADLILSNGSGTLGFYRLIAGHYEAAPELADRFTSTTGDGITFFDIDFDGDDDAIVTSAYGLRLFVNESGFFGEMGSGPDNPLYGYSVPVGGRITFFDVTGDGVAELLIAKTDGTIEALSLKLPVMATTELSVIGVNDIPTMRLGGGAQTNTAIAYTEGAAAKLIAPNATFIDDDWAYGAGAKTLTVRVGGNDAADQVGIQTGGRLSLQGGSILLDGIVIGTVASGLGSPALTIGLTAQSTVADVRALLQAFTYRNASDVPVTAARDIAFTITDAGGASSTSLAALSVTSINTPPSLTGLPSYFQVDEQAAPVLLLGSATIVDRTDRWDGAQFYVDRLSATDRVAVRHQGDAAGQVGVSGSTIRYGGVEVASVSGGAGTRATIVFNAAASQDAVQAVLSNVTYANIDPAPAGSHDIVVNFVDHDGADIGASSIEGVNGRAITIAIAATIDHVPFIDADGTTPGLNYETTFTDGSAPIRLFRSPGFVDVDGGTRTFTSVTIAVVGNAWAGDFFDIDRTALGDITVPHVVFLRGGVNIGEFSHSNNGLTLTFNAAATQADMLQILRAVTFEVASGSPLILDRTIAVTTRPPTGVGSTSYVTVHVVDRPPVMSLYNFGAGYTENVPVSIAGGAELNDTAPFTITSMTVTISRNASAEDRLIVAGGYATADGRILWGGVQVGTVTGGVGTTPLVLTFQNGFSSEFADDILRAIQFDILSENPSTATRELTVAVGYYGPFLNTGGGQAIETLTGTTSLTVTATIDRPAVIDLNASDGAAETGATSRYIELAAPTLVAPNPVVIDDDLPIVTGVSLTIAIRSGGTADDRLSLVANGTGAGQVSISGNTLSYGGVVVGTFTGGGVDPIAITFVDGTSKAAVAAIIGRVGFSNVSRDPVGGDRIIEIAGNFLQGESSTATATVTVIDLANTIIVDLFAIEDVAATGIDTGTSATYRPGSGAMAIAPAAGVTAPDIDVSHATITVAITGNAAVGDRLSLASAGNGNTMFWVDGSTLMYGTTVFGTITGGTDGVALTITTAGLADLALLGALNRSVSFSTTSDSVATRTITFSTSAPNAPSLSATASVAIASTPAPGVVLDLEPADGAAVTWIGQQLPRPQTGLLVAANAVVANPTEAGWHSVTLTIAADNPKPGDTLSIDGSRGAGYLTNGVAGATATNVVGTGTGGGNGTPLVLMLHSSDGAPLSMAGITALLQAVRFSGSTGVPEIGTRAFTYTLTTDTGSTSARAYVDVGMPPVLDLQPFDAAPQTGVSLTYVDRTAPKVIAPLGLIGDFEGGARSNLLTVQVTGNADPNDRLGIVEGDGGLGIIGVSGTSVLYNGVAFATFTGGANGMPLSFDFGPVGGESRAVNALLKAISFSNLSSHAGFGTRTVTFTTVFAESTGHPMTAAATITIGFNPDAQTILDLNAADGPGTLGSASTYVALGSPVAIAPAGAITDADTPGIRTTKLTVTIGANATGDDRLVVMAIGSGATAVTIANGTVSYGGTVVGTVSGGIGAAPMTIAFAGGGASLGVATAILHAIGFTSASDTPALPVRTFTAVAGFENGQFSVATGTVAVAYLPVAVADAATVAADTTAALAVLANDYDRDGPAPAIATVDGIAVAVGGTVTLASGALVVRQADGTLRYDPNGAYDALISPQMALATGSTAATQATDTFRYGVVGGNETTVTVTVIGADLPVAVADAAVVAEDATVVVAALANDFDYDGPAPAIARIGGSAAVVGQAVTIASGATVTLLADGTLRYDPNGRFDTLISAATKLATGTTLPDHAIDSFTYTLAGGVQGSVSVTVQGVDTPGGAVAAPDGATVAENATVAIDVLANDFSVGGPVPVLATINGAAATIGQAIALASGARVTLGADGRLLYDPNGKFNALITPEAKSATGSAQPTEATDTFKYTVAGGYEAIVTVRLYGVDGPQAPVGVADTAAVLENATVVIDVLANDSDSDGPAPSIARVNGVAAVAGQTVTIASGARVTLGADGRLTYDPNGRFDYLVAPQLNLNGTEQTQATDTFRYTLAGGVETLVTVTVTGAGAPVPAVAVPDYVAVQYGQSIIIRVLDNDYDLDGPAPTLVDVDGYDWWTEPGAKIIFPSGAVLVPQADGSIKYDLSMVNYPDGPPPSDTFHYYLAGGVVGTVYVTILAAGSYVAVEDIATVARDGSVTIDVLANDPLIDGRPPTIAQLNRTFVDVGVPMTLASGAQITLTADGRIRYDTHGAFAGIVAATTDVFHYTLAGGYEAKVTLNVLATNIVVDPLPPVAIADVATVAVNAAVAIDVLANDASVGTSRPIKVDGVSLTTGQTVVLASGAWVTLLPDGRLSYDPHGSFPGLVSPATGLLTGAVNTVAPDSFRYTLTGGTEAVVSVTITGIDGPNDILRGNALDNVLTGTAATNVFDIGQGGSDTVRSGGGSDVIFVGAALDTGDWIDGGSGTEDQLGLRGAYPDYVFGANNLIDIETLAILSGSDTRFGGLASDRFSYHLTTLDSNVAAGNQLSVNARTLLAGEDLTFDGSAETDGSFLIYGGAGRNVLIGGQGSDGFYMGAVLDALDRIDGGGGALDQVGLQGAYATRVTFAPDTIRNIELLAFLPGNDTRFSAAGTAPSYFDFKTDDGNVAAGRQLVVQANTLRAGETLIFDGSAETDGSFLFYAGFGSDILTGGQGSDGFYFGQSRFTATDRVDGQGGALDQIGLQGDYSGANALTFGADQIRGIDMIVLLSGADTRFGGGGMRFGYTLTMDDANAVGAAPMVVQANTLRADEVLVLDASRETATPYTIYSGAGADTITGGAGDDTIWGRGGGDMLRGGAGNDIFSYFATTDSFGTGADRDVILDFAHGDRIDASRIGFTTFIGSGTFTGAGQLRAVGSDSSWIIEGDLNGDGVADFSIAVTTTAGFAWGANDFGLAPTP</sequence>
<dbReference type="InterPro" id="IPR011049">
    <property type="entry name" value="Serralysin-like_metalloprot_C"/>
</dbReference>
<reference evidence="8" key="1">
    <citation type="submission" date="2022-05" db="EMBL/GenBank/DDBJ databases">
        <title>Sphingomonas sp. strain RMG20 Genome sequencing and assembly.</title>
        <authorList>
            <person name="Kim I."/>
        </authorList>
    </citation>
    <scope>NUCLEOTIDE SEQUENCE</scope>
    <source>
        <strain evidence="8">RMG20</strain>
    </source>
</reference>
<keyword evidence="3" id="KW-0964">Secreted</keyword>
<proteinExistence type="predicted"/>
<evidence type="ECO:0000256" key="4">
    <source>
        <dbReference type="ARBA" id="ARBA00022729"/>
    </source>
</evidence>
<keyword evidence="9" id="KW-1185">Reference proteome</keyword>
<dbReference type="PRINTS" id="PR00313">
    <property type="entry name" value="CABNDNGRPT"/>
</dbReference>
<evidence type="ECO:0000256" key="3">
    <source>
        <dbReference type="ARBA" id="ARBA00022525"/>
    </source>
</evidence>
<dbReference type="RefSeq" id="WP_250750027.1">
    <property type="nucleotide sequence ID" value="NZ_CP098401.1"/>
</dbReference>
<feature type="domain" description="RapA2 cadherin-like" evidence="7">
    <location>
        <begin position="1896"/>
        <end position="1965"/>
    </location>
</feature>
<feature type="domain" description="RapA2 cadherin-like" evidence="7">
    <location>
        <begin position="2006"/>
        <end position="2082"/>
    </location>
</feature>
<dbReference type="SUPFAM" id="SSF51120">
    <property type="entry name" value="beta-Roll"/>
    <property type="match status" value="2"/>
</dbReference>
<dbReference type="EMBL" id="CP098401">
    <property type="protein sequence ID" value="URW74878.1"/>
    <property type="molecule type" value="Genomic_DNA"/>
</dbReference>
<protein>
    <submittedName>
        <fullName evidence="8">Ig-like domain-containing protein</fullName>
    </submittedName>
</protein>
<dbReference type="Pfam" id="PF17803">
    <property type="entry name" value="Cadherin_4"/>
    <property type="match status" value="4"/>
</dbReference>
<dbReference type="InterPro" id="IPR001343">
    <property type="entry name" value="Hemolysn_Ca-bd"/>
</dbReference>
<dbReference type="Pfam" id="PF13517">
    <property type="entry name" value="FG-GAP_3"/>
    <property type="match status" value="1"/>
</dbReference>
<dbReference type="PROSITE" id="PS00330">
    <property type="entry name" value="HEMOLYSIN_CALCIUM"/>
    <property type="match status" value="1"/>
</dbReference>
<dbReference type="InterPro" id="IPR028994">
    <property type="entry name" value="Integrin_alpha_N"/>
</dbReference>
<dbReference type="Pfam" id="PF00353">
    <property type="entry name" value="HemolysinCabind"/>
    <property type="match status" value="4"/>
</dbReference>
<evidence type="ECO:0000313" key="8">
    <source>
        <dbReference type="EMBL" id="URW74878.1"/>
    </source>
</evidence>
<evidence type="ECO:0000256" key="2">
    <source>
        <dbReference type="ARBA" id="ARBA00004613"/>
    </source>
</evidence>
<accession>A0ABY4TX43</accession>
<feature type="domain" description="Peptidase M10 serralysin C-terminal" evidence="6">
    <location>
        <begin position="3105"/>
        <end position="3188"/>
    </location>
</feature>
<feature type="domain" description="RapA2 cadherin-like" evidence="7">
    <location>
        <begin position="2244"/>
        <end position="2322"/>
    </location>
</feature>
<dbReference type="InterPro" id="IPR018511">
    <property type="entry name" value="Hemolysin-typ_Ca-bd_CS"/>
</dbReference>
<name>A0ABY4TX43_9SPHN</name>
<organism evidence="8 9">
    <name type="scientific">Sphingomonas donggukensis</name>
    <dbReference type="NCBI Taxonomy" id="2949093"/>
    <lineage>
        <taxon>Bacteria</taxon>
        <taxon>Pseudomonadati</taxon>
        <taxon>Pseudomonadota</taxon>
        <taxon>Alphaproteobacteria</taxon>
        <taxon>Sphingomonadales</taxon>
        <taxon>Sphingomonadaceae</taxon>
        <taxon>Sphingomonas</taxon>
    </lineage>
</organism>
<dbReference type="Pfam" id="PF08548">
    <property type="entry name" value="Peptidase_M10_C"/>
    <property type="match status" value="1"/>
</dbReference>
<comment type="cofactor">
    <cofactor evidence="1">
        <name>Ca(2+)</name>
        <dbReference type="ChEBI" id="CHEBI:29108"/>
    </cofactor>
</comment>
<evidence type="ECO:0000256" key="1">
    <source>
        <dbReference type="ARBA" id="ARBA00001913"/>
    </source>
</evidence>
<dbReference type="Proteomes" id="UP001055580">
    <property type="component" value="Chromosome"/>
</dbReference>
<evidence type="ECO:0000313" key="9">
    <source>
        <dbReference type="Proteomes" id="UP001055580"/>
    </source>
</evidence>
<keyword evidence="4" id="KW-0732">Signal</keyword>
<dbReference type="InterPro" id="IPR013517">
    <property type="entry name" value="FG-GAP"/>
</dbReference>
<dbReference type="InterPro" id="IPR013858">
    <property type="entry name" value="Peptidase_M10B_C"/>
</dbReference>
<dbReference type="Gene3D" id="2.150.10.10">
    <property type="entry name" value="Serralysin-like metalloprotease, C-terminal"/>
    <property type="match status" value="1"/>
</dbReference>
<gene>
    <name evidence="8" type="ORF">M9980_09905</name>
</gene>
<dbReference type="SUPFAM" id="SSF69318">
    <property type="entry name" value="Integrin alpha N-terminal domain"/>
    <property type="match status" value="1"/>
</dbReference>
<comment type="subcellular location">
    <subcellularLocation>
        <location evidence="2">Secreted</location>
    </subcellularLocation>
</comment>
<evidence type="ECO:0000259" key="7">
    <source>
        <dbReference type="Pfam" id="PF17803"/>
    </source>
</evidence>
<evidence type="ECO:0000259" key="6">
    <source>
        <dbReference type="Pfam" id="PF08548"/>
    </source>
</evidence>